<gene>
    <name evidence="1" type="ORF">ANCDUO_01958</name>
</gene>
<protein>
    <submittedName>
        <fullName evidence="1">Uncharacterized protein</fullName>
    </submittedName>
</protein>
<dbReference type="Proteomes" id="UP000054047">
    <property type="component" value="Unassembled WGS sequence"/>
</dbReference>
<accession>A0A0C2DCX5</accession>
<sequence>MSKKITATLYPAGPGDGNYIYLMTYGCERTNFYLQPHAQLSVVIYFFEVIEYIDIYGSGEHLLEMPGVNSTGPCVDVKAVTSTIALYYRFKPVDWILDDMLRSRYCALGEPHEKCLAISSHISQSDLDLMKR</sequence>
<evidence type="ECO:0000313" key="2">
    <source>
        <dbReference type="Proteomes" id="UP000054047"/>
    </source>
</evidence>
<dbReference type="PROSITE" id="PS51257">
    <property type="entry name" value="PROKAR_LIPOPROTEIN"/>
    <property type="match status" value="1"/>
</dbReference>
<proteinExistence type="predicted"/>
<dbReference type="OrthoDB" id="2016523at2759"/>
<organism evidence="1 2">
    <name type="scientific">Ancylostoma duodenale</name>
    <dbReference type="NCBI Taxonomy" id="51022"/>
    <lineage>
        <taxon>Eukaryota</taxon>
        <taxon>Metazoa</taxon>
        <taxon>Ecdysozoa</taxon>
        <taxon>Nematoda</taxon>
        <taxon>Chromadorea</taxon>
        <taxon>Rhabditida</taxon>
        <taxon>Rhabditina</taxon>
        <taxon>Rhabditomorpha</taxon>
        <taxon>Strongyloidea</taxon>
        <taxon>Ancylostomatidae</taxon>
        <taxon>Ancylostomatinae</taxon>
        <taxon>Ancylostoma</taxon>
    </lineage>
</organism>
<reference evidence="1 2" key="1">
    <citation type="submission" date="2013-12" db="EMBL/GenBank/DDBJ databases">
        <title>Draft genome of the parsitic nematode Ancylostoma duodenale.</title>
        <authorList>
            <person name="Mitreva M."/>
        </authorList>
    </citation>
    <scope>NUCLEOTIDE SEQUENCE [LARGE SCALE GENOMIC DNA]</scope>
    <source>
        <strain evidence="1 2">Zhejiang</strain>
    </source>
</reference>
<name>A0A0C2DCX5_9BILA</name>
<dbReference type="AlphaFoldDB" id="A0A0C2DCX5"/>
<dbReference type="EMBL" id="KN726595">
    <property type="protein sequence ID" value="KIH67708.1"/>
    <property type="molecule type" value="Genomic_DNA"/>
</dbReference>
<evidence type="ECO:0000313" key="1">
    <source>
        <dbReference type="EMBL" id="KIH67708.1"/>
    </source>
</evidence>
<keyword evidence="2" id="KW-1185">Reference proteome</keyword>